<dbReference type="GO" id="GO:0019695">
    <property type="term" value="P:choline metabolic process"/>
    <property type="evidence" value="ECO:0007669"/>
    <property type="project" value="TreeGrafter"/>
</dbReference>
<dbReference type="Proteomes" id="UP001152607">
    <property type="component" value="Unassembled WGS sequence"/>
</dbReference>
<dbReference type="PANTHER" id="PTHR43918">
    <property type="entry name" value="ACETYLCHOLINESTERASE"/>
    <property type="match status" value="1"/>
</dbReference>
<dbReference type="Pfam" id="PF00135">
    <property type="entry name" value="COesterase"/>
    <property type="match status" value="1"/>
</dbReference>
<dbReference type="GO" id="GO:0005886">
    <property type="term" value="C:plasma membrane"/>
    <property type="evidence" value="ECO:0007669"/>
    <property type="project" value="TreeGrafter"/>
</dbReference>
<dbReference type="OrthoDB" id="408631at2759"/>
<gene>
    <name evidence="4" type="ORF">PDIGIT_LOCUS5802</name>
</gene>
<evidence type="ECO:0000313" key="5">
    <source>
        <dbReference type="Proteomes" id="UP001152607"/>
    </source>
</evidence>
<organism evidence="4 5">
    <name type="scientific">Periconia digitata</name>
    <dbReference type="NCBI Taxonomy" id="1303443"/>
    <lineage>
        <taxon>Eukaryota</taxon>
        <taxon>Fungi</taxon>
        <taxon>Dikarya</taxon>
        <taxon>Ascomycota</taxon>
        <taxon>Pezizomycotina</taxon>
        <taxon>Dothideomycetes</taxon>
        <taxon>Pleosporomycetidae</taxon>
        <taxon>Pleosporales</taxon>
        <taxon>Massarineae</taxon>
        <taxon>Periconiaceae</taxon>
        <taxon>Periconia</taxon>
    </lineage>
</organism>
<keyword evidence="2" id="KW-0378">Hydrolase</keyword>
<dbReference type="EMBL" id="CAOQHR010000003">
    <property type="protein sequence ID" value="CAI6332772.1"/>
    <property type="molecule type" value="Genomic_DNA"/>
</dbReference>
<dbReference type="GO" id="GO:0003990">
    <property type="term" value="F:acetylcholinesterase activity"/>
    <property type="evidence" value="ECO:0007669"/>
    <property type="project" value="TreeGrafter"/>
</dbReference>
<dbReference type="Gene3D" id="3.40.50.1820">
    <property type="entry name" value="alpha/beta hydrolase"/>
    <property type="match status" value="1"/>
</dbReference>
<sequence>MTYGGERGVPFNQIWSMSGPPGTALKITSDASTAYTLAVSRRLECGDDLKEEEKVLQCLRNVPMDQLLDVAMAYSRENHPPLGLFTFIPSVDDDFIPGRTSALYGAGKFVKEIPIVYGWAQDDGATNAGPGHLINSEDDIIPLIKNFASDLTPEQISNLFSHYQEEDFRYELDNYNARKENSEPAISIHFFRLTRILRDMLFTCSSLHFGRAVAQQSKLLDNDFAGVHLYVLNQSMLTPLWKRAGMPYIGVSHGSDHNYIFGGHFPEGEVSPADQELSEKFVKSFAAFAYTGNPNLSRDADFQDWPAVGEGERAASGEIPLQVIGGPLGSGSCRVRSDGSDGGKWAPGEDVSQQIIGEGVGYESMKSKAEALRLQQLEREKLVERCAFIDGLSETLGV</sequence>
<dbReference type="PANTHER" id="PTHR43918:SF4">
    <property type="entry name" value="CARBOXYLIC ESTER HYDROLASE"/>
    <property type="match status" value="1"/>
</dbReference>
<comment type="caution">
    <text evidence="4">The sequence shown here is derived from an EMBL/GenBank/DDBJ whole genome shotgun (WGS) entry which is preliminary data.</text>
</comment>
<comment type="similarity">
    <text evidence="1">Belongs to the type-B carboxylesterase/lipase family.</text>
</comment>
<dbReference type="AlphaFoldDB" id="A0A9W4UD30"/>
<dbReference type="SUPFAM" id="SSF53474">
    <property type="entry name" value="alpha/beta-Hydrolases"/>
    <property type="match status" value="1"/>
</dbReference>
<dbReference type="InterPro" id="IPR002018">
    <property type="entry name" value="CarbesteraseB"/>
</dbReference>
<dbReference type="GO" id="GO:0006581">
    <property type="term" value="P:acetylcholine catabolic process"/>
    <property type="evidence" value="ECO:0007669"/>
    <property type="project" value="TreeGrafter"/>
</dbReference>
<proteinExistence type="inferred from homology"/>
<feature type="domain" description="Carboxylesterase type B" evidence="3">
    <location>
        <begin position="11"/>
        <end position="309"/>
    </location>
</feature>
<evidence type="ECO:0000256" key="2">
    <source>
        <dbReference type="ARBA" id="ARBA00022801"/>
    </source>
</evidence>
<evidence type="ECO:0000313" key="4">
    <source>
        <dbReference type="EMBL" id="CAI6332772.1"/>
    </source>
</evidence>
<protein>
    <recommendedName>
        <fullName evidence="3">Carboxylesterase type B domain-containing protein</fullName>
    </recommendedName>
</protein>
<name>A0A9W4UD30_9PLEO</name>
<dbReference type="InterPro" id="IPR050654">
    <property type="entry name" value="AChE-related_enzymes"/>
</dbReference>
<accession>A0A9W4UD30</accession>
<keyword evidence="5" id="KW-1185">Reference proteome</keyword>
<evidence type="ECO:0000256" key="1">
    <source>
        <dbReference type="ARBA" id="ARBA00005964"/>
    </source>
</evidence>
<reference evidence="4" key="1">
    <citation type="submission" date="2023-01" db="EMBL/GenBank/DDBJ databases">
        <authorList>
            <person name="Van Ghelder C."/>
            <person name="Rancurel C."/>
        </authorList>
    </citation>
    <scope>NUCLEOTIDE SEQUENCE</scope>
    <source>
        <strain evidence="4">CNCM I-4278</strain>
    </source>
</reference>
<dbReference type="InterPro" id="IPR029058">
    <property type="entry name" value="AB_hydrolase_fold"/>
</dbReference>
<evidence type="ECO:0000259" key="3">
    <source>
        <dbReference type="Pfam" id="PF00135"/>
    </source>
</evidence>